<dbReference type="OrthoDB" id="8163842at2"/>
<accession>A0A176Z7D8</accession>
<keyword evidence="3" id="KW-1185">Reference proteome</keyword>
<evidence type="ECO:0000313" key="3">
    <source>
        <dbReference type="Proteomes" id="UP000076959"/>
    </source>
</evidence>
<comment type="caution">
    <text evidence="2">The sequence shown here is derived from an EMBL/GenBank/DDBJ whole genome shotgun (WGS) entry which is preliminary data.</text>
</comment>
<evidence type="ECO:0000313" key="2">
    <source>
        <dbReference type="EMBL" id="OAF15646.1"/>
    </source>
</evidence>
<reference evidence="2 3" key="1">
    <citation type="submission" date="2016-03" db="EMBL/GenBank/DDBJ databases">
        <title>Draft Genome Sequence of the Strain BR 10245 (Bradyrhizobium sp.) isolated from nodules of Centrolobium paraense.</title>
        <authorList>
            <person name="Simoes-Araujo J.L.Sr."/>
            <person name="Barauna A.C."/>
            <person name="Silva K."/>
            <person name="Zilli J.E."/>
        </authorList>
    </citation>
    <scope>NUCLEOTIDE SEQUENCE [LARGE SCALE GENOMIC DNA]</scope>
    <source>
        <strain evidence="2 3">BR 10245</strain>
    </source>
</reference>
<sequence length="94" mass="9930">MLTLFGARFAAASSARGRHFLFHLAPMTAIALALSGCMPATVPLPGADPADPAARVARVGYRSTIAPYESLRPATPAPWRERNDSAAPSPKTDR</sequence>
<dbReference type="AlphaFoldDB" id="A0A176Z7D8"/>
<organism evidence="2 3">
    <name type="scientific">Bradyrhizobium centrolobii</name>
    <dbReference type="NCBI Taxonomy" id="1505087"/>
    <lineage>
        <taxon>Bacteria</taxon>
        <taxon>Pseudomonadati</taxon>
        <taxon>Pseudomonadota</taxon>
        <taxon>Alphaproteobacteria</taxon>
        <taxon>Hyphomicrobiales</taxon>
        <taxon>Nitrobacteraceae</taxon>
        <taxon>Bradyrhizobium</taxon>
    </lineage>
</organism>
<proteinExistence type="predicted"/>
<feature type="region of interest" description="Disordered" evidence="1">
    <location>
        <begin position="72"/>
        <end position="94"/>
    </location>
</feature>
<gene>
    <name evidence="2" type="ORF">AYJ54_40295</name>
</gene>
<dbReference type="EMBL" id="LUUB01000022">
    <property type="protein sequence ID" value="OAF15646.1"/>
    <property type="molecule type" value="Genomic_DNA"/>
</dbReference>
<dbReference type="STRING" id="1505087.AYJ54_40295"/>
<dbReference type="Proteomes" id="UP000076959">
    <property type="component" value="Unassembled WGS sequence"/>
</dbReference>
<evidence type="ECO:0000256" key="1">
    <source>
        <dbReference type="SAM" id="MobiDB-lite"/>
    </source>
</evidence>
<name>A0A176Z7D8_9BRAD</name>
<protein>
    <submittedName>
        <fullName evidence="2">Uncharacterized protein</fullName>
    </submittedName>
</protein>
<dbReference type="RefSeq" id="WP_063696680.1">
    <property type="nucleotide sequence ID" value="NZ_LUUB01000022.1"/>
</dbReference>